<dbReference type="Proteomes" id="UP000199735">
    <property type="component" value="Unassembled WGS sequence"/>
</dbReference>
<dbReference type="EMBL" id="FOCD01000001">
    <property type="protein sequence ID" value="SEM57357.1"/>
    <property type="molecule type" value="Genomic_DNA"/>
</dbReference>
<accession>A0AAX2EAI1</accession>
<sequence length="107" mass="12527">MKTPDNQDGFLLLEALFSFAMFLLLCTLLLPLWIDVKKEHYIQEKRTFYYSLLQNELAKSTPKDQEIKDDKLSIAIKFSVEDGLKKGCIDIRGDGREERRCLYGYLE</sequence>
<dbReference type="EMBL" id="CP008876">
    <property type="protein sequence ID" value="AIF66788.1"/>
    <property type="molecule type" value="Genomic_DNA"/>
</dbReference>
<accession>A0A075LQQ0</accession>
<keyword evidence="1" id="KW-1133">Transmembrane helix</keyword>
<evidence type="ECO:0000313" key="3">
    <source>
        <dbReference type="EMBL" id="SEM57357.1"/>
    </source>
</evidence>
<dbReference type="Proteomes" id="UP000027980">
    <property type="component" value="Chromosome"/>
</dbReference>
<gene>
    <name evidence="2" type="ORF">GZ22_09135</name>
    <name evidence="3" type="ORF">SAMN04489762_0431</name>
</gene>
<evidence type="ECO:0000256" key="1">
    <source>
        <dbReference type="SAM" id="Phobius"/>
    </source>
</evidence>
<protein>
    <submittedName>
        <fullName evidence="3">Competence protein ComGE</fullName>
    </submittedName>
</protein>
<name>A0A075LQQ0_9BACI</name>
<dbReference type="OrthoDB" id="2970042at2"/>
<dbReference type="HOGENOM" id="CLU_2208779_0_0_9"/>
<keyword evidence="1" id="KW-0812">Transmembrane</keyword>
<evidence type="ECO:0000313" key="5">
    <source>
        <dbReference type="Proteomes" id="UP000199735"/>
    </source>
</evidence>
<evidence type="ECO:0000313" key="2">
    <source>
        <dbReference type="EMBL" id="AIF66788.1"/>
    </source>
</evidence>
<proteinExistence type="predicted"/>
<dbReference type="GeneID" id="34220705"/>
<keyword evidence="1" id="KW-0472">Membrane</keyword>
<organism evidence="2 4">
    <name type="scientific">Terribacillus saccharophilus</name>
    <dbReference type="NCBI Taxonomy" id="361277"/>
    <lineage>
        <taxon>Bacteria</taxon>
        <taxon>Bacillati</taxon>
        <taxon>Bacillota</taxon>
        <taxon>Bacilli</taxon>
        <taxon>Bacillales</taxon>
        <taxon>Bacillaceae</taxon>
        <taxon>Terribacillus</taxon>
    </lineage>
</organism>
<evidence type="ECO:0000313" key="4">
    <source>
        <dbReference type="Proteomes" id="UP000027980"/>
    </source>
</evidence>
<reference evidence="3 5" key="2">
    <citation type="submission" date="2016-10" db="EMBL/GenBank/DDBJ databases">
        <authorList>
            <person name="Varghese N."/>
            <person name="Submissions S."/>
        </authorList>
    </citation>
    <scope>NUCLEOTIDE SEQUENCE [LARGE SCALE GENOMIC DNA]</scope>
    <source>
        <strain evidence="3 5">DSM 21619</strain>
    </source>
</reference>
<reference evidence="2 4" key="1">
    <citation type="submission" date="2014-07" db="EMBL/GenBank/DDBJ databases">
        <title>Complete genome sequence of a moderately halophilic bacterium Terribacillus aidingensis MP602, isolated from Cryptomeria fortunei in Tianmu mountain in China.</title>
        <authorList>
            <person name="Wang Y."/>
            <person name="Lu P."/>
            <person name="Zhang L."/>
        </authorList>
    </citation>
    <scope>NUCLEOTIDE SEQUENCE [LARGE SCALE GENOMIC DNA]</scope>
    <source>
        <strain evidence="2 4">MP602</strain>
    </source>
</reference>
<dbReference type="AlphaFoldDB" id="A0A075LQQ0"/>
<dbReference type="RefSeq" id="WP_038561284.1">
    <property type="nucleotide sequence ID" value="NZ_CP008876.1"/>
</dbReference>
<dbReference type="KEGG" id="tap:GZ22_09135"/>
<feature type="transmembrane region" description="Helical" evidence="1">
    <location>
        <begin position="15"/>
        <end position="36"/>
    </location>
</feature>